<sequence>PARHDGGRHYRLGRGGRARDRAPDGGAARPRDRCRRGRSGALPPRPRPLPPQDDRVLGPQAPLRGLRVLRRGRRRAFRVGDRALRARPGGAGDRDSLGIPLRRQARPPGRAHTPRTPRSLGYPRSGL</sequence>
<proteinExistence type="predicted"/>
<organism evidence="2">
    <name type="scientific">uncultured Rubrobacteraceae bacterium</name>
    <dbReference type="NCBI Taxonomy" id="349277"/>
    <lineage>
        <taxon>Bacteria</taxon>
        <taxon>Bacillati</taxon>
        <taxon>Actinomycetota</taxon>
        <taxon>Rubrobacteria</taxon>
        <taxon>Rubrobacterales</taxon>
        <taxon>Rubrobacteraceae</taxon>
        <taxon>environmental samples</taxon>
    </lineage>
</organism>
<feature type="region of interest" description="Disordered" evidence="1">
    <location>
        <begin position="1"/>
        <end position="66"/>
    </location>
</feature>
<feature type="non-terminal residue" evidence="2">
    <location>
        <position position="127"/>
    </location>
</feature>
<dbReference type="EMBL" id="CADCUW010000601">
    <property type="protein sequence ID" value="CAA9451432.1"/>
    <property type="molecule type" value="Genomic_DNA"/>
</dbReference>
<accession>A0A6J4QPY4</accession>
<feature type="non-terminal residue" evidence="2">
    <location>
        <position position="1"/>
    </location>
</feature>
<reference evidence="2" key="1">
    <citation type="submission" date="2020-02" db="EMBL/GenBank/DDBJ databases">
        <authorList>
            <person name="Meier V. D."/>
        </authorList>
    </citation>
    <scope>NUCLEOTIDE SEQUENCE</scope>
    <source>
        <strain evidence="2">AVDCRST_MAG01</strain>
    </source>
</reference>
<protein>
    <submittedName>
        <fullName evidence="2">Uncharacterized protein</fullName>
    </submittedName>
</protein>
<feature type="region of interest" description="Disordered" evidence="1">
    <location>
        <begin position="80"/>
        <end position="127"/>
    </location>
</feature>
<evidence type="ECO:0000313" key="2">
    <source>
        <dbReference type="EMBL" id="CAA9451432.1"/>
    </source>
</evidence>
<evidence type="ECO:0000256" key="1">
    <source>
        <dbReference type="SAM" id="MobiDB-lite"/>
    </source>
</evidence>
<dbReference type="AlphaFoldDB" id="A0A6J4QPY4"/>
<gene>
    <name evidence="2" type="ORF">AVDCRST_MAG01-01-4604</name>
</gene>
<name>A0A6J4QPY4_9ACTN</name>